<dbReference type="InterPro" id="IPR010499">
    <property type="entry name" value="AraC_E-bd"/>
</dbReference>
<comment type="caution">
    <text evidence="2">The sequence shown here is derived from an EMBL/GenBank/DDBJ whole genome shotgun (WGS) entry which is preliminary data.</text>
</comment>
<feature type="domain" description="AraC effector-binding" evidence="1">
    <location>
        <begin position="3"/>
        <end position="162"/>
    </location>
</feature>
<evidence type="ECO:0000259" key="1">
    <source>
        <dbReference type="SMART" id="SM00871"/>
    </source>
</evidence>
<dbReference type="Proteomes" id="UP000095463">
    <property type="component" value="Unassembled WGS sequence"/>
</dbReference>
<dbReference type="Pfam" id="PF06445">
    <property type="entry name" value="GyrI-like"/>
    <property type="match status" value="1"/>
</dbReference>
<dbReference type="InterPro" id="IPR029442">
    <property type="entry name" value="GyrI-like"/>
</dbReference>
<gene>
    <name evidence="2" type="ORF">VW23_017135</name>
</gene>
<evidence type="ECO:0000313" key="3">
    <source>
        <dbReference type="Proteomes" id="UP000095463"/>
    </source>
</evidence>
<evidence type="ECO:0000313" key="2">
    <source>
        <dbReference type="EMBL" id="OEO31254.1"/>
    </source>
</evidence>
<dbReference type="EMBL" id="LAJE02000164">
    <property type="protein sequence ID" value="OEO31254.1"/>
    <property type="molecule type" value="Genomic_DNA"/>
</dbReference>
<dbReference type="Gene3D" id="3.20.80.10">
    <property type="entry name" value="Regulatory factor, effector binding domain"/>
    <property type="match status" value="1"/>
</dbReference>
<reference evidence="2 3" key="1">
    <citation type="journal article" date="2015" name="Genome Announc.">
        <title>Genome Assemblies of Three Soil-Associated Devosia species: D. insulae, D. limi, and D. soli.</title>
        <authorList>
            <person name="Hassan Y.I."/>
            <person name="Lepp D."/>
            <person name="Zhou T."/>
        </authorList>
    </citation>
    <scope>NUCLEOTIDE SEQUENCE [LARGE SCALE GENOMIC DNA]</scope>
    <source>
        <strain evidence="2 3">DS-56</strain>
    </source>
</reference>
<protein>
    <recommendedName>
        <fullName evidence="1">AraC effector-binding domain-containing protein</fullName>
    </recommendedName>
</protein>
<dbReference type="InterPro" id="IPR011256">
    <property type="entry name" value="Reg_factor_effector_dom_sf"/>
</dbReference>
<name>A0A1E5XRX6_9HYPH</name>
<dbReference type="RefSeq" id="WP_069909548.1">
    <property type="nucleotide sequence ID" value="NZ_LAJE02000164.1"/>
</dbReference>
<sequence length="163" mass="17846">MLTLPTIVERAAQPYVAIRKRVTIPFDAVIGPTMDAMFAAVKAKALQPVGPAFFKYNIVNMPDLEIEFGVPVGTQVASDGQLIGGTLPAGRYAQTTYWGHYDNLMDVNAILIGWAKEKGLAWDAIAGNDGDHFAARLEIYPNSPDEEPDPDKWETTVAIKIRD</sequence>
<dbReference type="SUPFAM" id="SSF55136">
    <property type="entry name" value="Probable bacterial effector-binding domain"/>
    <property type="match status" value="1"/>
</dbReference>
<keyword evidence="3" id="KW-1185">Reference proteome</keyword>
<dbReference type="SMART" id="SM00871">
    <property type="entry name" value="AraC_E_bind"/>
    <property type="match status" value="1"/>
</dbReference>
<accession>A0A1E5XRX6</accession>
<organism evidence="2 3">
    <name type="scientific">Devosia insulae DS-56</name>
    <dbReference type="NCBI Taxonomy" id="1116389"/>
    <lineage>
        <taxon>Bacteria</taxon>
        <taxon>Pseudomonadati</taxon>
        <taxon>Pseudomonadota</taxon>
        <taxon>Alphaproteobacteria</taxon>
        <taxon>Hyphomicrobiales</taxon>
        <taxon>Devosiaceae</taxon>
        <taxon>Devosia</taxon>
    </lineage>
</organism>
<dbReference type="AlphaFoldDB" id="A0A1E5XRX6"/>
<proteinExistence type="predicted"/>